<evidence type="ECO:0000256" key="3">
    <source>
        <dbReference type="ARBA" id="ARBA00022475"/>
    </source>
</evidence>
<dbReference type="AlphaFoldDB" id="A0A4Q2UB17"/>
<comment type="caution">
    <text evidence="8">The sequence shown here is derived from an EMBL/GenBank/DDBJ whole genome shotgun (WGS) entry which is preliminary data.</text>
</comment>
<dbReference type="GO" id="GO:0005886">
    <property type="term" value="C:plasma membrane"/>
    <property type="evidence" value="ECO:0007669"/>
    <property type="project" value="UniProtKB-SubCell"/>
</dbReference>
<reference evidence="8 9" key="1">
    <citation type="submission" date="2018-12" db="EMBL/GenBank/DDBJ databases">
        <authorList>
            <person name="Grouzdev D.S."/>
            <person name="Krutkina M.S."/>
        </authorList>
    </citation>
    <scope>NUCLEOTIDE SEQUENCE [LARGE SCALE GENOMIC DNA]</scope>
    <source>
        <strain evidence="8 9">RmlP026</strain>
    </source>
</reference>
<organism evidence="8 9">
    <name type="scientific">Lichenibacterium minor</name>
    <dbReference type="NCBI Taxonomy" id="2316528"/>
    <lineage>
        <taxon>Bacteria</taxon>
        <taxon>Pseudomonadati</taxon>
        <taxon>Pseudomonadota</taxon>
        <taxon>Alphaproteobacteria</taxon>
        <taxon>Hyphomicrobiales</taxon>
        <taxon>Lichenihabitantaceae</taxon>
        <taxon>Lichenibacterium</taxon>
    </lineage>
</organism>
<protein>
    <submittedName>
        <fullName evidence="8">FUSC family protein</fullName>
    </submittedName>
</protein>
<keyword evidence="6 7" id="KW-0472">Membrane</keyword>
<dbReference type="Proteomes" id="UP000290759">
    <property type="component" value="Unassembled WGS sequence"/>
</dbReference>
<dbReference type="GO" id="GO:0022857">
    <property type="term" value="F:transmembrane transporter activity"/>
    <property type="evidence" value="ECO:0007669"/>
    <property type="project" value="InterPro"/>
</dbReference>
<dbReference type="EMBL" id="QYBB01000009">
    <property type="protein sequence ID" value="RYC32095.1"/>
    <property type="molecule type" value="Genomic_DNA"/>
</dbReference>
<dbReference type="PANTHER" id="PTHR30509:SF9">
    <property type="entry name" value="MULTIDRUG RESISTANCE PROTEIN MDTO"/>
    <property type="match status" value="1"/>
</dbReference>
<feature type="transmembrane region" description="Helical" evidence="7">
    <location>
        <begin position="99"/>
        <end position="118"/>
    </location>
</feature>
<name>A0A4Q2UB17_9HYPH</name>
<dbReference type="OrthoDB" id="8005649at2"/>
<comment type="subcellular location">
    <subcellularLocation>
        <location evidence="1">Cell membrane</location>
        <topology evidence="1">Multi-pass membrane protein</topology>
    </subcellularLocation>
</comment>
<feature type="transmembrane region" description="Helical" evidence="7">
    <location>
        <begin position="74"/>
        <end position="93"/>
    </location>
</feature>
<gene>
    <name evidence="8" type="ORF">D3273_10230</name>
</gene>
<dbReference type="PANTHER" id="PTHR30509">
    <property type="entry name" value="P-HYDROXYBENZOIC ACID EFFLUX PUMP SUBUNIT-RELATED"/>
    <property type="match status" value="1"/>
</dbReference>
<keyword evidence="4 7" id="KW-0812">Transmembrane</keyword>
<feature type="transmembrane region" description="Helical" evidence="7">
    <location>
        <begin position="460"/>
        <end position="489"/>
    </location>
</feature>
<feature type="transmembrane region" description="Helical" evidence="7">
    <location>
        <begin position="26"/>
        <end position="46"/>
    </location>
</feature>
<reference evidence="8 9" key="2">
    <citation type="submission" date="2019-02" db="EMBL/GenBank/DDBJ databases">
        <title>'Lichenibacterium ramalinii' gen. nov. sp. nov., 'Lichenibacterium minor' gen. nov. sp. nov.</title>
        <authorList>
            <person name="Pankratov T."/>
        </authorList>
    </citation>
    <scope>NUCLEOTIDE SEQUENCE [LARGE SCALE GENOMIC DNA]</scope>
    <source>
        <strain evidence="8 9">RmlP026</strain>
    </source>
</reference>
<dbReference type="Pfam" id="PF04632">
    <property type="entry name" value="FUSC"/>
    <property type="match status" value="1"/>
</dbReference>
<proteinExistence type="predicted"/>
<sequence length="675" mass="70993">MSSPATPADHGDAGWPAWIEAAVPKVLYGVRLALAVSLALFIAFALELDNPSWAGTSAGIVCQPVLGASLRKGFFRMVGTVVGASATVVLTGIFPQNRIGFLVAMALWTAACSFGNTLTRNFSAYAFALSGYTMAIIAGDSISEPSQAFHLAVTRATEIIIGIGCAMAVTGLSDLGQSRGKLAASVDAIGREILSHFRDLLWDPARHVDEGPRVRRALIARVAGLDPLIDQAIGEDAELRHRARILRDATAGLFAALSGWRIAESHLVHLPREEAGRRARPVAERLPETWRGIAAASPVEPGPVRTVPEADDRSQDVAAARALAELKPDGDVSRRLLADAAARLALGLAAAANGLALLRDPAAARTPARASGFVVADYLPALVNAVRTFLAVCAGLAFWILTEWPSGLGAVTFLAVTVLLLAPQQEKSGKAALGFGIGTVFTAVLAAILNFALLPNHESFFALAGILACFLVPLAALSTVPALAPYFVAATMNFVPLVGPTNQITFDTVGFYNSALGIVGGCLAGALALALIPPVPRAMRADRLVDLTLRDLRRVASGRWSPTPDAWQGRVYARLVAMPEDVDPVHGSRLVAALSTGLQVLRLRNLADAGRGGDRLRAALARLADGDVDGMLSGLDAVDAERSPGGGARPDLRIPTAIQVVRDVVRQHRHEFEGR</sequence>
<evidence type="ECO:0000256" key="7">
    <source>
        <dbReference type="SAM" id="Phobius"/>
    </source>
</evidence>
<evidence type="ECO:0000256" key="2">
    <source>
        <dbReference type="ARBA" id="ARBA00022448"/>
    </source>
</evidence>
<feature type="transmembrane region" description="Helical" evidence="7">
    <location>
        <begin position="431"/>
        <end position="453"/>
    </location>
</feature>
<keyword evidence="2" id="KW-0813">Transport</keyword>
<feature type="transmembrane region" description="Helical" evidence="7">
    <location>
        <begin position="509"/>
        <end position="532"/>
    </location>
</feature>
<keyword evidence="3" id="KW-1003">Cell membrane</keyword>
<accession>A0A4Q2UB17</accession>
<evidence type="ECO:0000256" key="4">
    <source>
        <dbReference type="ARBA" id="ARBA00022692"/>
    </source>
</evidence>
<evidence type="ECO:0000256" key="6">
    <source>
        <dbReference type="ARBA" id="ARBA00023136"/>
    </source>
</evidence>
<evidence type="ECO:0000313" key="9">
    <source>
        <dbReference type="Proteomes" id="UP000290759"/>
    </source>
</evidence>
<dbReference type="InterPro" id="IPR006726">
    <property type="entry name" value="PHBA_efflux_AaeB/fusaric-R"/>
</dbReference>
<keyword evidence="5 7" id="KW-1133">Transmembrane helix</keyword>
<evidence type="ECO:0000256" key="1">
    <source>
        <dbReference type="ARBA" id="ARBA00004651"/>
    </source>
</evidence>
<evidence type="ECO:0000313" key="8">
    <source>
        <dbReference type="EMBL" id="RYC32095.1"/>
    </source>
</evidence>
<dbReference type="RefSeq" id="WP_129226145.1">
    <property type="nucleotide sequence ID" value="NZ_QYBB01000009.1"/>
</dbReference>
<keyword evidence="9" id="KW-1185">Reference proteome</keyword>
<evidence type="ECO:0000256" key="5">
    <source>
        <dbReference type="ARBA" id="ARBA00022989"/>
    </source>
</evidence>